<dbReference type="Pfam" id="PF08892">
    <property type="entry name" value="YqcI_YcgG"/>
    <property type="match status" value="1"/>
</dbReference>
<dbReference type="InterPro" id="IPR014988">
    <property type="entry name" value="Uncharacterised_YqcI/YcgG"/>
</dbReference>
<dbReference type="EMBL" id="CP096203">
    <property type="protein sequence ID" value="UPQ76931.1"/>
    <property type="molecule type" value="Genomic_DNA"/>
</dbReference>
<proteinExistence type="predicted"/>
<reference evidence="1" key="1">
    <citation type="submission" date="2022-04" db="EMBL/GenBank/DDBJ databases">
        <title>Evolutionary, genomic, and biogeographic characterization of Chryseobacterium nepalense represented by a plastic-degrading bacterium AC3.</title>
        <authorList>
            <person name="Yin Z."/>
            <person name="Liu X."/>
            <person name="Wang D."/>
            <person name="Xie Z."/>
        </authorList>
    </citation>
    <scope>NUCLEOTIDE SEQUENCE</scope>
    <source>
        <strain evidence="1">AC3</strain>
    </source>
</reference>
<keyword evidence="2" id="KW-1185">Reference proteome</keyword>
<dbReference type="Proteomes" id="UP000830552">
    <property type="component" value="Chromosome"/>
</dbReference>
<evidence type="ECO:0000313" key="2">
    <source>
        <dbReference type="Proteomes" id="UP000830552"/>
    </source>
</evidence>
<evidence type="ECO:0000313" key="1">
    <source>
        <dbReference type="EMBL" id="UPQ76931.1"/>
    </source>
</evidence>
<dbReference type="NCBIfam" id="NF041366">
    <property type="entry name" value="GntA_guanitoxin"/>
    <property type="match status" value="1"/>
</dbReference>
<gene>
    <name evidence="1" type="ORF">M0D58_05105</name>
</gene>
<dbReference type="PANTHER" id="PTHR40045:SF1">
    <property type="entry name" value="YQCI_YCGG FAMILY PROTEIN"/>
    <property type="match status" value="1"/>
</dbReference>
<dbReference type="PANTHER" id="PTHR40045">
    <property type="entry name" value="YCGG FAMILY PROTEIN"/>
    <property type="match status" value="1"/>
</dbReference>
<accession>A0ABY4K9D4</accession>
<organism evidence="1 2">
    <name type="scientific">Chryseobacterium nepalense</name>
    <dbReference type="NCBI Taxonomy" id="1854498"/>
    <lineage>
        <taxon>Bacteria</taxon>
        <taxon>Pseudomonadati</taxon>
        <taxon>Bacteroidota</taxon>
        <taxon>Flavobacteriia</taxon>
        <taxon>Flavobacteriales</taxon>
        <taxon>Weeksellaceae</taxon>
        <taxon>Chryseobacterium group</taxon>
        <taxon>Chryseobacterium</taxon>
    </lineage>
</organism>
<sequence length="228" mass="26580">MTPNNNSQNTEHALAVQDAFRSFIDDKLFPCVAAKAALTRDHMHIFVAGHLACPKDDQEILDFIYKFIDEYRAADSDFHTVCVIFPETHSINEEMFDSLLWQRLQALSDLDAQKYPYDSRVDSDPSSPQFSFSLKEEAFFIIGLSPGSSRDARRFRYPAIVFNPHEQFEELRSLKRYDKMKNIVRKRDVALSGSINPMLHDFGDDSEVYQYSGMRYDKNWECPYKYKN</sequence>
<protein>
    <submittedName>
        <fullName evidence="1">YqcI/YcgG family protein</fullName>
    </submittedName>
</protein>
<name>A0ABY4K9D4_9FLAO</name>
<dbReference type="RefSeq" id="WP_248393978.1">
    <property type="nucleotide sequence ID" value="NZ_CP096203.1"/>
</dbReference>